<proteinExistence type="predicted"/>
<accession>C3VLD5</accession>
<dbReference type="GO" id="GO:0019139">
    <property type="term" value="F:cytokinin dehydrogenase activity"/>
    <property type="evidence" value="ECO:0007669"/>
    <property type="project" value="UniProtKB-EC"/>
</dbReference>
<keyword evidence="2" id="KW-0560">Oxidoreductase</keyword>
<feature type="non-terminal residue" evidence="2">
    <location>
        <position position="86"/>
    </location>
</feature>
<reference evidence="2" key="1">
    <citation type="submission" date="2009-03" db="EMBL/GenBank/DDBJ databases">
        <title>Targeted partial isolation of cytokinin oxidase/dehydrogenase gene sequence from Solanum nigrum L. through CODEHOP PCR strategy.</title>
        <authorList>
            <person name="Saravanakumar A."/>
            <person name="Aslam A."/>
            <person name="Shajahan A."/>
        </authorList>
    </citation>
    <scope>NUCLEOTIDE SEQUENCE</scope>
    <source>
        <strain evidence="2">A</strain>
    </source>
</reference>
<feature type="non-terminal residue" evidence="2">
    <location>
        <position position="1"/>
    </location>
</feature>
<feature type="region of interest" description="Disordered" evidence="1">
    <location>
        <begin position="58"/>
        <end position="77"/>
    </location>
</feature>
<name>C3VLD5_SOLNI</name>
<dbReference type="EC" id="1.5.99.12" evidence="2"/>
<evidence type="ECO:0000313" key="2">
    <source>
        <dbReference type="EMBL" id="ACP19657.1"/>
    </source>
</evidence>
<protein>
    <submittedName>
        <fullName evidence="2">Cytokinin oxidase/dehydrogenase</fullName>
        <ecNumber evidence="2">1.5.99.12</ecNumber>
    </submittedName>
</protein>
<dbReference type="EMBL" id="FJ872119">
    <property type="protein sequence ID" value="ACP19657.1"/>
    <property type="molecule type" value="Genomic_DNA"/>
</dbReference>
<dbReference type="AlphaFoldDB" id="C3VLD5"/>
<sequence length="86" mass="9978">FFFSFRQGMIPTCTLRTFWEYTRRACCPESPAMHYSSNSTLFFYQGKLLLRYPSLTPTPSTTGGSSNSHFLKDSFPHPWLNLFVPK</sequence>
<organism evidence="2">
    <name type="scientific">Solanum nigrum</name>
    <name type="common">Black nightshade</name>
    <dbReference type="NCBI Taxonomy" id="4112"/>
    <lineage>
        <taxon>Eukaryota</taxon>
        <taxon>Viridiplantae</taxon>
        <taxon>Streptophyta</taxon>
        <taxon>Embryophyta</taxon>
        <taxon>Tracheophyta</taxon>
        <taxon>Spermatophyta</taxon>
        <taxon>Magnoliopsida</taxon>
        <taxon>eudicotyledons</taxon>
        <taxon>Gunneridae</taxon>
        <taxon>Pentapetalae</taxon>
        <taxon>asterids</taxon>
        <taxon>lamiids</taxon>
        <taxon>Solanales</taxon>
        <taxon>Solanaceae</taxon>
        <taxon>Solanoideae</taxon>
        <taxon>Solaneae</taxon>
        <taxon>Solanum</taxon>
    </lineage>
</organism>
<evidence type="ECO:0000256" key="1">
    <source>
        <dbReference type="SAM" id="MobiDB-lite"/>
    </source>
</evidence>